<organism evidence="1">
    <name type="scientific">viral metagenome</name>
    <dbReference type="NCBI Taxonomy" id="1070528"/>
    <lineage>
        <taxon>unclassified sequences</taxon>
        <taxon>metagenomes</taxon>
        <taxon>organismal metagenomes</taxon>
    </lineage>
</organism>
<dbReference type="EMBL" id="MN741020">
    <property type="protein sequence ID" value="QHU23001.1"/>
    <property type="molecule type" value="Genomic_DNA"/>
</dbReference>
<dbReference type="AlphaFoldDB" id="A0A6C0L0I6"/>
<evidence type="ECO:0000313" key="1">
    <source>
        <dbReference type="EMBL" id="QHU23001.1"/>
    </source>
</evidence>
<accession>A0A6C0L0I6</accession>
<reference evidence="1" key="1">
    <citation type="journal article" date="2020" name="Nature">
        <title>Giant virus diversity and host interactions through global metagenomics.</title>
        <authorList>
            <person name="Schulz F."/>
            <person name="Roux S."/>
            <person name="Paez-Espino D."/>
            <person name="Jungbluth S."/>
            <person name="Walsh D.A."/>
            <person name="Denef V.J."/>
            <person name="McMahon K.D."/>
            <person name="Konstantinidis K.T."/>
            <person name="Eloe-Fadrosh E.A."/>
            <person name="Kyrpides N.C."/>
            <person name="Woyke T."/>
        </authorList>
    </citation>
    <scope>NUCLEOTIDE SEQUENCE</scope>
    <source>
        <strain evidence="1">GVMAG-S-ERX555907-63</strain>
    </source>
</reference>
<sequence length="241" mass="28885">MNNLLIVSCIFGKHFTYVHQSPDNENSYFFTNNNELKDEITNKGWNYVYVNKVLSNDSIISALQSKYIKFLQFLDDFPQFQTAKTIIYFDHSQNVSSQAIDEMKLLINKNLDKSLIIRQERKNGNNVYHEVKEANKQQRYAKNMNKTKQFIKNILLTKEYNENVRICATGLLIFINRENIKELLNNVYEKCIEHQQPQCQIYWSIFSQKYRDKIKEIKWTHFKNIKSKDRIVSRQRAERFT</sequence>
<protein>
    <submittedName>
        <fullName evidence="1">Uncharacterized protein</fullName>
    </submittedName>
</protein>
<name>A0A6C0L0I6_9ZZZZ</name>
<proteinExistence type="predicted"/>